<reference evidence="14" key="1">
    <citation type="submission" date="2021-06" db="EMBL/GenBank/DDBJ databases">
        <title>Candida auris outbreak in lebanese hospital.</title>
        <authorList>
            <person name="Finianos M."/>
        </authorList>
    </citation>
    <scope>NUCLEOTIDE SEQUENCE</scope>
    <source>
        <strain evidence="14">CA7LBN</strain>
    </source>
</reference>
<evidence type="ECO:0000256" key="10">
    <source>
        <dbReference type="ARBA" id="ARBA00024221"/>
    </source>
</evidence>
<evidence type="ECO:0000256" key="11">
    <source>
        <dbReference type="ARBA" id="ARBA00031473"/>
    </source>
</evidence>
<evidence type="ECO:0000256" key="2">
    <source>
        <dbReference type="ARBA" id="ARBA00010101"/>
    </source>
</evidence>
<dbReference type="AlphaFoldDB" id="A0A8F3AF46"/>
<comment type="pathway">
    <text evidence="9">Phospholipid metabolism; phosphatidylethanolamine biosynthesis; phosphatidylethanolamine from ethanolamine: step 2/3.</text>
</comment>
<feature type="domain" description="Cytidyltransferase-like" evidence="13">
    <location>
        <begin position="228"/>
        <end position="341"/>
    </location>
</feature>
<evidence type="ECO:0000256" key="3">
    <source>
        <dbReference type="ARBA" id="ARBA00022516"/>
    </source>
</evidence>
<evidence type="ECO:0000256" key="4">
    <source>
        <dbReference type="ARBA" id="ARBA00022679"/>
    </source>
</evidence>
<feature type="domain" description="Cytidyltransferase-like" evidence="13">
    <location>
        <begin position="423"/>
        <end position="515"/>
    </location>
</feature>
<keyword evidence="5" id="KW-0548">Nucleotidyltransferase</keyword>
<gene>
    <name evidence="14" type="ORF">CA7LBN_001044</name>
</gene>
<evidence type="ECO:0000256" key="5">
    <source>
        <dbReference type="ARBA" id="ARBA00022695"/>
    </source>
</evidence>
<keyword evidence="6" id="KW-0443">Lipid metabolism</keyword>
<evidence type="ECO:0000256" key="9">
    <source>
        <dbReference type="ARBA" id="ARBA00024191"/>
    </source>
</evidence>
<dbReference type="GO" id="GO:0004306">
    <property type="term" value="F:ethanolamine-phosphate cytidylyltransferase activity"/>
    <property type="evidence" value="ECO:0007669"/>
    <property type="project" value="UniProtKB-EC"/>
</dbReference>
<dbReference type="PANTHER" id="PTHR45780:SF2">
    <property type="entry name" value="ETHANOLAMINE-PHOSPHATE CYTIDYLYLTRANSFERASE"/>
    <property type="match status" value="1"/>
</dbReference>
<dbReference type="NCBIfam" id="TIGR00125">
    <property type="entry name" value="cyt_tran_rel"/>
    <property type="match status" value="2"/>
</dbReference>
<keyword evidence="3" id="KW-0444">Lipid biosynthesis</keyword>
<dbReference type="InterPro" id="IPR041723">
    <property type="entry name" value="CCT"/>
</dbReference>
<dbReference type="Proteomes" id="UP000825438">
    <property type="component" value="Chromosome I"/>
</dbReference>
<dbReference type="PANTHER" id="PTHR45780">
    <property type="entry name" value="ETHANOLAMINE-PHOSPHATE CYTIDYLYLTRANSFERASE"/>
    <property type="match status" value="1"/>
</dbReference>
<evidence type="ECO:0000256" key="6">
    <source>
        <dbReference type="ARBA" id="ARBA00023098"/>
    </source>
</evidence>
<keyword evidence="12" id="KW-1133">Transmembrane helix</keyword>
<feature type="transmembrane region" description="Helical" evidence="12">
    <location>
        <begin position="85"/>
        <end position="110"/>
    </location>
</feature>
<dbReference type="EMBL" id="CP076749">
    <property type="protein sequence ID" value="QWW22298.1"/>
    <property type="molecule type" value="Genomic_DNA"/>
</dbReference>
<protein>
    <recommendedName>
        <fullName evidence="10">ethanolamine-phosphate cytidylyltransferase</fullName>
        <ecNumber evidence="10">2.7.7.14</ecNumber>
    </recommendedName>
    <alternativeName>
        <fullName evidence="11">CTP:phosphoethanolamine cytidylyltransferase</fullName>
    </alternativeName>
</protein>
<dbReference type="InterPro" id="IPR014729">
    <property type="entry name" value="Rossmann-like_a/b/a_fold"/>
</dbReference>
<keyword evidence="12" id="KW-0472">Membrane</keyword>
<accession>A0A8F3AF46</accession>
<evidence type="ECO:0000313" key="14">
    <source>
        <dbReference type="EMBL" id="QWW22298.1"/>
    </source>
</evidence>
<keyword evidence="7" id="KW-0594">Phospholipid biosynthesis</keyword>
<dbReference type="CDD" id="cd02174">
    <property type="entry name" value="CCT"/>
    <property type="match status" value="1"/>
</dbReference>
<dbReference type="GO" id="GO:0006646">
    <property type="term" value="P:phosphatidylethanolamine biosynthetic process"/>
    <property type="evidence" value="ECO:0007669"/>
    <property type="project" value="UniProtKB-UniPathway"/>
</dbReference>
<organism evidence="14">
    <name type="scientific">Candidozyma auris</name>
    <name type="common">Yeast</name>
    <name type="synonym">Candida auris</name>
    <dbReference type="NCBI Taxonomy" id="498019"/>
    <lineage>
        <taxon>Eukaryota</taxon>
        <taxon>Fungi</taxon>
        <taxon>Dikarya</taxon>
        <taxon>Ascomycota</taxon>
        <taxon>Saccharomycotina</taxon>
        <taxon>Pichiomycetes</taxon>
        <taxon>Metschnikowiaceae</taxon>
        <taxon>Candidozyma</taxon>
    </lineage>
</organism>
<dbReference type="InterPro" id="IPR044608">
    <property type="entry name" value="Ect1/PCYT2"/>
</dbReference>
<dbReference type="InterPro" id="IPR004821">
    <property type="entry name" value="Cyt_trans-like"/>
</dbReference>
<keyword evidence="12" id="KW-0812">Transmembrane</keyword>
<evidence type="ECO:0000256" key="1">
    <source>
        <dbReference type="ARBA" id="ARBA00005189"/>
    </source>
</evidence>
<comment type="pathway">
    <text evidence="1">Lipid metabolism.</text>
</comment>
<dbReference type="EC" id="2.7.7.14" evidence="10"/>
<dbReference type="Gene3D" id="3.40.50.620">
    <property type="entry name" value="HUPs"/>
    <property type="match status" value="2"/>
</dbReference>
<comment type="similarity">
    <text evidence="2">Belongs to the cytidylyltransferase family.</text>
</comment>
<name>A0A8F3AF46_CANAR</name>
<proteinExistence type="inferred from homology"/>
<sequence>MAQIQEQLENIPGYDIAMDKFNEVAGEKFNTMDPFEDENGKRRKLNPEVYSKKEQQAWRKIQRQAWIDDKCFLGSCGVGMDCGIGLAPVACFFIPALGPLMMYVIHARLISIAEKQFFINHQLEAKLHSNIIFDLLISLPPVIGGFLTWLNGCSTRNAGMIYKHLERLAAEKQNNERPQYVGTSEQQQHPLYQNYARSQNYNPPPQKKSIFKKATEDPIQVSSQQQSGHAGAMLQARQLGKELYVGVHSDEDILHNKGPVVMNLEERLTAVEACKWSTKAIPNAPYVTDPEFMAKYDCKYVVHGDDITTDANGEDCYKGVKELGLFVVVKRTPNISTTDLVGRMLLMSKSHHFKPIASLLTALEHPLFSNEDALKRFEMYASDVTGNAKGSAVFVQVDSEDGVRTIVEPSTAVKDKISKGYVYVDGAFDLFHPGHIEALRRVKESAGDSAVVVGIHDDKTINIHKGMNYPVMNLFERSLCVLQCRYVDAVVLGAPWRVTREFLKKVPGEVMAVYHGPAEFEKGSYDGVSDLVKEIGPHKFDNINTAFIVNRVLDNKKAYEERQRRKGWKAEIEQKLRADEQKGTKVGY</sequence>
<dbReference type="UniPathway" id="UPA00558">
    <property type="reaction ID" value="UER00742"/>
</dbReference>
<evidence type="ECO:0000256" key="8">
    <source>
        <dbReference type="ARBA" id="ARBA00023264"/>
    </source>
</evidence>
<evidence type="ECO:0000256" key="12">
    <source>
        <dbReference type="SAM" id="Phobius"/>
    </source>
</evidence>
<dbReference type="Pfam" id="PF01467">
    <property type="entry name" value="CTP_transf_like"/>
    <property type="match status" value="2"/>
</dbReference>
<dbReference type="Pfam" id="PF13430">
    <property type="entry name" value="DUF4112"/>
    <property type="match status" value="1"/>
</dbReference>
<dbReference type="GO" id="GO:0005737">
    <property type="term" value="C:cytoplasm"/>
    <property type="evidence" value="ECO:0007669"/>
    <property type="project" value="TreeGrafter"/>
</dbReference>
<dbReference type="InterPro" id="IPR025187">
    <property type="entry name" value="DUF4112"/>
</dbReference>
<dbReference type="SUPFAM" id="SSF52374">
    <property type="entry name" value="Nucleotidylyl transferase"/>
    <property type="match status" value="2"/>
</dbReference>
<keyword evidence="8" id="KW-1208">Phospholipid metabolism</keyword>
<evidence type="ECO:0000256" key="7">
    <source>
        <dbReference type="ARBA" id="ARBA00023209"/>
    </source>
</evidence>
<evidence type="ECO:0000259" key="13">
    <source>
        <dbReference type="Pfam" id="PF01467"/>
    </source>
</evidence>
<keyword evidence="4" id="KW-0808">Transferase</keyword>